<evidence type="ECO:0000256" key="3">
    <source>
        <dbReference type="ARBA" id="ARBA00022801"/>
    </source>
</evidence>
<comment type="similarity">
    <text evidence="9">Belongs to the glycosyl hydrolase 18 family.</text>
</comment>
<accession>A0A0D0ARE4</accession>
<reference evidence="12 13" key="1">
    <citation type="submission" date="2014-04" db="EMBL/GenBank/DDBJ databases">
        <title>Evolutionary Origins and Diversification of the Mycorrhizal Mutualists.</title>
        <authorList>
            <consortium name="DOE Joint Genome Institute"/>
            <consortium name="Mycorrhizal Genomics Consortium"/>
            <person name="Kohler A."/>
            <person name="Kuo A."/>
            <person name="Nagy L.G."/>
            <person name="Floudas D."/>
            <person name="Copeland A."/>
            <person name="Barry K.W."/>
            <person name="Cichocki N."/>
            <person name="Veneault-Fourrey C."/>
            <person name="LaButti K."/>
            <person name="Lindquist E.A."/>
            <person name="Lipzen A."/>
            <person name="Lundell T."/>
            <person name="Morin E."/>
            <person name="Murat C."/>
            <person name="Riley R."/>
            <person name="Ohm R."/>
            <person name="Sun H."/>
            <person name="Tunlid A."/>
            <person name="Henrissat B."/>
            <person name="Grigoriev I.V."/>
            <person name="Hibbett D.S."/>
            <person name="Martin F."/>
        </authorList>
    </citation>
    <scope>NUCLEOTIDE SEQUENCE [LARGE SCALE GENOMIC DNA]</scope>
    <source>
        <strain evidence="12 13">FD-317 M1</strain>
    </source>
</reference>
<dbReference type="GO" id="GO:0008843">
    <property type="term" value="F:endochitinase activity"/>
    <property type="evidence" value="ECO:0007669"/>
    <property type="project" value="UniProtKB-EC"/>
</dbReference>
<gene>
    <name evidence="12" type="ORF">GYMLUDRAFT_88513</name>
</gene>
<sequence length="334" mass="36714">MRPPDGPSPVHRVVVYYQTQYQDNKYISPSPLISVASHLIIAAFHLNDDKTIHINNDPPDDASFIPMWRDVARMQGSGIKVMAMLGGACQGSYKNLSKDFDTYYGLLSSCITEYRLDGIDLDIEESESLDDLVKLIQNLRADFGTDFIITLAPVASALQGGTDSFSGFKYSDLESGYGDQIDWYNVQFYSGFGTMSTTTDYTDIVQKCPLDPSRIVAGTLTNSDNGSGFVQLDDVKTTARKLLQQYGHRFGGLAGWEYHNSMPDSKERWTWAALMKVTMNNWKEVLAAGVDDSESSSGESSSGESSSDEEPSQSSSDEDEDELQASARNPASVA</sequence>
<dbReference type="EMBL" id="KN834835">
    <property type="protein sequence ID" value="KIK52935.1"/>
    <property type="molecule type" value="Genomic_DNA"/>
</dbReference>
<dbReference type="InterPro" id="IPR001579">
    <property type="entry name" value="Glyco_hydro_18_chit_AS"/>
</dbReference>
<evidence type="ECO:0000259" key="11">
    <source>
        <dbReference type="PROSITE" id="PS51910"/>
    </source>
</evidence>
<keyword evidence="7" id="KW-0624">Polysaccharide degradation</keyword>
<evidence type="ECO:0000256" key="9">
    <source>
        <dbReference type="RuleBase" id="RU004453"/>
    </source>
</evidence>
<dbReference type="SUPFAM" id="SSF51445">
    <property type="entry name" value="(Trans)glycosidases"/>
    <property type="match status" value="1"/>
</dbReference>
<evidence type="ECO:0000256" key="2">
    <source>
        <dbReference type="ARBA" id="ARBA00012729"/>
    </source>
</evidence>
<dbReference type="PANTHER" id="PTHR45708:SF60">
    <property type="entry name" value="III CHITINASE, PUTATIVE (AFU_ORTHOLOGUE AFUA_5G03850)-RELATED"/>
    <property type="match status" value="1"/>
</dbReference>
<evidence type="ECO:0000256" key="6">
    <source>
        <dbReference type="ARBA" id="ARBA00023295"/>
    </source>
</evidence>
<organism evidence="12 13">
    <name type="scientific">Collybiopsis luxurians FD-317 M1</name>
    <dbReference type="NCBI Taxonomy" id="944289"/>
    <lineage>
        <taxon>Eukaryota</taxon>
        <taxon>Fungi</taxon>
        <taxon>Dikarya</taxon>
        <taxon>Basidiomycota</taxon>
        <taxon>Agaricomycotina</taxon>
        <taxon>Agaricomycetes</taxon>
        <taxon>Agaricomycetidae</taxon>
        <taxon>Agaricales</taxon>
        <taxon>Marasmiineae</taxon>
        <taxon>Omphalotaceae</taxon>
        <taxon>Collybiopsis</taxon>
        <taxon>Collybiopsis luxurians</taxon>
    </lineage>
</organism>
<dbReference type="HOGENOM" id="CLU_060983_1_0_1"/>
<dbReference type="Proteomes" id="UP000053593">
    <property type="component" value="Unassembled WGS sequence"/>
</dbReference>
<name>A0A0D0ARE4_9AGAR</name>
<feature type="domain" description="GH18" evidence="11">
    <location>
        <begin position="11"/>
        <end position="282"/>
    </location>
</feature>
<evidence type="ECO:0000256" key="10">
    <source>
        <dbReference type="SAM" id="MobiDB-lite"/>
    </source>
</evidence>
<keyword evidence="6 8" id="KW-0326">Glycosidase</keyword>
<dbReference type="GO" id="GO:0006032">
    <property type="term" value="P:chitin catabolic process"/>
    <property type="evidence" value="ECO:0007669"/>
    <property type="project" value="UniProtKB-KW"/>
</dbReference>
<dbReference type="InterPro" id="IPR017853">
    <property type="entry name" value="GH"/>
</dbReference>
<dbReference type="GO" id="GO:0005576">
    <property type="term" value="C:extracellular region"/>
    <property type="evidence" value="ECO:0007669"/>
    <property type="project" value="TreeGrafter"/>
</dbReference>
<dbReference type="AlphaFoldDB" id="A0A0D0ARE4"/>
<dbReference type="OrthoDB" id="3012298at2759"/>
<dbReference type="EC" id="3.2.1.14" evidence="2"/>
<feature type="region of interest" description="Disordered" evidence="10">
    <location>
        <begin position="288"/>
        <end position="334"/>
    </location>
</feature>
<comment type="catalytic activity">
    <reaction evidence="1">
        <text>Random endo-hydrolysis of N-acetyl-beta-D-glucosaminide (1-&gt;4)-beta-linkages in chitin and chitodextrins.</text>
        <dbReference type="EC" id="3.2.1.14"/>
    </reaction>
</comment>
<feature type="compositionally biased region" description="Low complexity" evidence="10">
    <location>
        <begin position="295"/>
        <end position="305"/>
    </location>
</feature>
<dbReference type="PROSITE" id="PS01095">
    <property type="entry name" value="GH18_1"/>
    <property type="match status" value="1"/>
</dbReference>
<keyword evidence="3 8" id="KW-0378">Hydrolase</keyword>
<dbReference type="GO" id="GO:0000272">
    <property type="term" value="P:polysaccharide catabolic process"/>
    <property type="evidence" value="ECO:0007669"/>
    <property type="project" value="UniProtKB-KW"/>
</dbReference>
<dbReference type="InterPro" id="IPR001223">
    <property type="entry name" value="Glyco_hydro18_cat"/>
</dbReference>
<keyword evidence="13" id="KW-1185">Reference proteome</keyword>
<evidence type="ECO:0000256" key="7">
    <source>
        <dbReference type="ARBA" id="ARBA00023326"/>
    </source>
</evidence>
<evidence type="ECO:0000256" key="5">
    <source>
        <dbReference type="ARBA" id="ARBA00023277"/>
    </source>
</evidence>
<dbReference type="Gene3D" id="3.20.20.80">
    <property type="entry name" value="Glycosidases"/>
    <property type="match status" value="1"/>
</dbReference>
<dbReference type="InterPro" id="IPR050542">
    <property type="entry name" value="Glycosyl_Hydrlase18_Chitinase"/>
</dbReference>
<dbReference type="PROSITE" id="PS51910">
    <property type="entry name" value="GH18_2"/>
    <property type="match status" value="1"/>
</dbReference>
<evidence type="ECO:0000256" key="4">
    <source>
        <dbReference type="ARBA" id="ARBA00023024"/>
    </source>
</evidence>
<evidence type="ECO:0000256" key="1">
    <source>
        <dbReference type="ARBA" id="ARBA00000822"/>
    </source>
</evidence>
<protein>
    <recommendedName>
        <fullName evidence="2">chitinase</fullName>
        <ecNumber evidence="2">3.2.1.14</ecNumber>
    </recommendedName>
</protein>
<feature type="compositionally biased region" description="Acidic residues" evidence="10">
    <location>
        <begin position="306"/>
        <end position="323"/>
    </location>
</feature>
<evidence type="ECO:0000313" key="13">
    <source>
        <dbReference type="Proteomes" id="UP000053593"/>
    </source>
</evidence>
<evidence type="ECO:0000313" key="12">
    <source>
        <dbReference type="EMBL" id="KIK52935.1"/>
    </source>
</evidence>
<evidence type="ECO:0000256" key="8">
    <source>
        <dbReference type="RuleBase" id="RU000489"/>
    </source>
</evidence>
<keyword evidence="4" id="KW-0146">Chitin degradation</keyword>
<proteinExistence type="inferred from homology"/>
<dbReference type="PANTHER" id="PTHR45708">
    <property type="entry name" value="ENDOCHITINASE"/>
    <property type="match status" value="1"/>
</dbReference>
<dbReference type="Pfam" id="PF00704">
    <property type="entry name" value="Glyco_hydro_18"/>
    <property type="match status" value="1"/>
</dbReference>
<keyword evidence="5" id="KW-0119">Carbohydrate metabolism</keyword>